<feature type="domain" description="PylC N-terminal" evidence="1">
    <location>
        <begin position="20"/>
        <end position="104"/>
    </location>
</feature>
<protein>
    <recommendedName>
        <fullName evidence="1">PylC N-terminal domain-containing protein</fullName>
    </recommendedName>
</protein>
<dbReference type="Proteomes" id="UP001434737">
    <property type="component" value="Chromosome"/>
</dbReference>
<dbReference type="EMBL" id="CP145316">
    <property type="protein sequence ID" value="XAM18027.1"/>
    <property type="molecule type" value="Genomic_DNA"/>
</dbReference>
<evidence type="ECO:0000313" key="2">
    <source>
        <dbReference type="EMBL" id="XAM18027.1"/>
    </source>
</evidence>
<reference evidence="2 3" key="1">
    <citation type="submission" date="2024-02" db="EMBL/GenBank/DDBJ databases">
        <title>Genome and pathogenicity analysis of Helicobacter mastomyrinus isolated from mice.</title>
        <authorList>
            <person name="Zhu L."/>
        </authorList>
    </citation>
    <scope>NUCLEOTIDE SEQUENCE [LARGE SCALE GENOMIC DNA]</scope>
    <source>
        <strain evidence="2 3">Hm-17</strain>
    </source>
</reference>
<gene>
    <name evidence="2" type="ORF">V3I05_10135</name>
</gene>
<evidence type="ECO:0000259" key="1">
    <source>
        <dbReference type="Pfam" id="PF21360"/>
    </source>
</evidence>
<evidence type="ECO:0000313" key="3">
    <source>
        <dbReference type="Proteomes" id="UP001434737"/>
    </source>
</evidence>
<dbReference type="RefSeq" id="WP_300856735.1">
    <property type="nucleotide sequence ID" value="NZ_CP145316.1"/>
</dbReference>
<sequence>MSNKKPLKILIEASGCLTSSYMIEAIKNAGHIVCGSDIDSFNTAFIECDDFIIMPKVSDAHLWDKTLHLCRAHHIDIVIPTLDESLLGWSEQKAHFAQYGILVIISAPHTIQTFLDKWQTYQFFCQIGIPTPKSSLYKHYGVLKPRFGRGGSGIELAQIDRFFNGGGG</sequence>
<dbReference type="InterPro" id="IPR048764">
    <property type="entry name" value="PylC_N"/>
</dbReference>
<dbReference type="Gene3D" id="3.40.50.20">
    <property type="match status" value="1"/>
</dbReference>
<dbReference type="Pfam" id="PF21360">
    <property type="entry name" value="PylC-like_N"/>
    <property type="match status" value="1"/>
</dbReference>
<accession>A0ABZ3F659</accession>
<name>A0ABZ3F659_9HELI</name>
<proteinExistence type="predicted"/>
<organism evidence="2 3">
    <name type="scientific">Helicobacter mastomyrinus</name>
    <dbReference type="NCBI Taxonomy" id="287948"/>
    <lineage>
        <taxon>Bacteria</taxon>
        <taxon>Pseudomonadati</taxon>
        <taxon>Campylobacterota</taxon>
        <taxon>Epsilonproteobacteria</taxon>
        <taxon>Campylobacterales</taxon>
        <taxon>Helicobacteraceae</taxon>
        <taxon>Helicobacter</taxon>
    </lineage>
</organism>
<dbReference type="SUPFAM" id="SSF56059">
    <property type="entry name" value="Glutathione synthetase ATP-binding domain-like"/>
    <property type="match status" value="1"/>
</dbReference>
<keyword evidence="3" id="KW-1185">Reference proteome</keyword>